<dbReference type="EMBL" id="JACRWC010000072">
    <property type="protein sequence ID" value="MBC5999499.1"/>
    <property type="molecule type" value="Genomic_DNA"/>
</dbReference>
<protein>
    <recommendedName>
        <fullName evidence="6">Glycerol dehydrogenase</fullName>
        <ecNumber evidence="5">1.1.1.6</ecNumber>
    </recommendedName>
</protein>
<dbReference type="GO" id="GO:0046872">
    <property type="term" value="F:metal ion binding"/>
    <property type="evidence" value="ECO:0007669"/>
    <property type="project" value="UniProtKB-KW"/>
</dbReference>
<dbReference type="RefSeq" id="WP_249286927.1">
    <property type="nucleotide sequence ID" value="NZ_JACRWC010000072.1"/>
</dbReference>
<dbReference type="SUPFAM" id="SSF56796">
    <property type="entry name" value="Dehydroquinate synthase-like"/>
    <property type="match status" value="1"/>
</dbReference>
<dbReference type="GO" id="GO:0008888">
    <property type="term" value="F:glycerol dehydrogenase (NAD+) activity"/>
    <property type="evidence" value="ECO:0007669"/>
    <property type="project" value="UniProtKB-EC"/>
</dbReference>
<evidence type="ECO:0000256" key="3">
    <source>
        <dbReference type="ARBA" id="ARBA00023027"/>
    </source>
</evidence>
<keyword evidence="3" id="KW-0520">NAD</keyword>
<comment type="caution">
    <text evidence="9">The sequence shown here is derived from an EMBL/GenBank/DDBJ whole genome shotgun (WGS) entry which is preliminary data.</text>
</comment>
<dbReference type="Gene3D" id="3.40.50.1970">
    <property type="match status" value="1"/>
</dbReference>
<dbReference type="Proteomes" id="UP000644115">
    <property type="component" value="Unassembled WGS sequence"/>
</dbReference>
<dbReference type="EC" id="1.1.1.6" evidence="5"/>
<feature type="domain" description="Alcohol dehydrogenase iron-type/glycerol dehydrogenase GldA" evidence="8">
    <location>
        <begin position="8"/>
        <end position="153"/>
    </location>
</feature>
<dbReference type="AlphaFoldDB" id="A0A923SLQ1"/>
<keyword evidence="10" id="KW-1185">Reference proteome</keyword>
<sequence>MSVLFSSPGKYIQGSGELSNLGKYTKEYGKKMLLITDQFLLDKFKSNLDVNIEVHDVEIEYVISSGECTYKEIERIADLAKSTASNIIVGVGGGKVLDTSKGVATKTGLPLAIVPTSAAQDAPCSRLSVVYNENHELDSFMTHRENPNLVIVDSKVISEAPARMLAAGMGDGISTKFESRACIASDLENYGGGKATKIAETLAQLCYDIIMKNGKAAYKAVQNQVVTKALEVVIEANIYLSGCLLYTSPSPRDG</sequence>
<keyword evidence="2" id="KW-0560">Oxidoreductase</keyword>
<evidence type="ECO:0000256" key="6">
    <source>
        <dbReference type="ARBA" id="ARBA00040132"/>
    </source>
</evidence>
<evidence type="ECO:0000313" key="10">
    <source>
        <dbReference type="Proteomes" id="UP000644115"/>
    </source>
</evidence>
<comment type="catalytic activity">
    <reaction evidence="7">
        <text>glycerol + NAD(+) = dihydroxyacetone + NADH + H(+)</text>
        <dbReference type="Rhea" id="RHEA:13769"/>
        <dbReference type="ChEBI" id="CHEBI:15378"/>
        <dbReference type="ChEBI" id="CHEBI:16016"/>
        <dbReference type="ChEBI" id="CHEBI:17754"/>
        <dbReference type="ChEBI" id="CHEBI:57540"/>
        <dbReference type="ChEBI" id="CHEBI:57945"/>
        <dbReference type="EC" id="1.1.1.6"/>
    </reaction>
</comment>
<dbReference type="PANTHER" id="PTHR43616:SF5">
    <property type="entry name" value="GLYCEROL DEHYDROGENASE 1"/>
    <property type="match status" value="1"/>
</dbReference>
<name>A0A923SLQ1_9FIRM</name>
<dbReference type="InterPro" id="IPR001670">
    <property type="entry name" value="ADH_Fe/GldA"/>
</dbReference>
<comment type="pathway">
    <text evidence="4">Polyol metabolism; glycerol fermentation; glycerone phosphate from glycerol (oxidative route): step 1/2.</text>
</comment>
<evidence type="ECO:0000256" key="5">
    <source>
        <dbReference type="ARBA" id="ARBA00039147"/>
    </source>
</evidence>
<organism evidence="9 10">
    <name type="scientific">Lentihominibacter faecis</name>
    <dbReference type="NCBI Taxonomy" id="2764712"/>
    <lineage>
        <taxon>Bacteria</taxon>
        <taxon>Bacillati</taxon>
        <taxon>Bacillota</taxon>
        <taxon>Clostridia</taxon>
        <taxon>Peptostreptococcales</taxon>
        <taxon>Anaerovoracaceae</taxon>
        <taxon>Lentihominibacter</taxon>
    </lineage>
</organism>
<feature type="non-terminal residue" evidence="9">
    <location>
        <position position="254"/>
    </location>
</feature>
<evidence type="ECO:0000256" key="7">
    <source>
        <dbReference type="ARBA" id="ARBA00049006"/>
    </source>
</evidence>
<dbReference type="InterPro" id="IPR016205">
    <property type="entry name" value="Glycerol_DH"/>
</dbReference>
<evidence type="ECO:0000256" key="4">
    <source>
        <dbReference type="ARBA" id="ARBA00037918"/>
    </source>
</evidence>
<proteinExistence type="predicted"/>
<dbReference type="PANTHER" id="PTHR43616">
    <property type="entry name" value="GLYCEROL DEHYDROGENASE"/>
    <property type="match status" value="1"/>
</dbReference>
<evidence type="ECO:0000313" key="9">
    <source>
        <dbReference type="EMBL" id="MBC5999499.1"/>
    </source>
</evidence>
<accession>A0A923SLQ1</accession>
<reference evidence="9" key="1">
    <citation type="submission" date="2020-08" db="EMBL/GenBank/DDBJ databases">
        <authorList>
            <person name="Liu C."/>
            <person name="Sun Q."/>
        </authorList>
    </citation>
    <scope>NUCLEOTIDE SEQUENCE</scope>
    <source>
        <strain evidence="9">BX16</strain>
    </source>
</reference>
<keyword evidence="1" id="KW-0479">Metal-binding</keyword>
<dbReference type="Pfam" id="PF00465">
    <property type="entry name" value="Fe-ADH"/>
    <property type="match status" value="1"/>
</dbReference>
<dbReference type="Gene3D" id="1.20.1090.10">
    <property type="entry name" value="Dehydroquinate synthase-like - alpha domain"/>
    <property type="match status" value="1"/>
</dbReference>
<gene>
    <name evidence="9" type="ORF">H8876_05750</name>
</gene>
<evidence type="ECO:0000259" key="8">
    <source>
        <dbReference type="Pfam" id="PF00465"/>
    </source>
</evidence>
<evidence type="ECO:0000256" key="1">
    <source>
        <dbReference type="ARBA" id="ARBA00022723"/>
    </source>
</evidence>
<evidence type="ECO:0000256" key="2">
    <source>
        <dbReference type="ARBA" id="ARBA00023002"/>
    </source>
</evidence>